<dbReference type="SUPFAM" id="SSF52777">
    <property type="entry name" value="CoA-dependent acyltransferases"/>
    <property type="match status" value="1"/>
</dbReference>
<keyword evidence="3" id="KW-1185">Reference proteome</keyword>
<reference evidence="2 3" key="1">
    <citation type="submission" date="2016-10" db="EMBL/GenBank/DDBJ databases">
        <authorList>
            <person name="de Groot N.N."/>
        </authorList>
    </citation>
    <scope>NUCLEOTIDE SEQUENCE [LARGE SCALE GENOMIC DNA]</scope>
    <source>
        <strain evidence="2 3">DSM 21228</strain>
    </source>
</reference>
<evidence type="ECO:0000313" key="2">
    <source>
        <dbReference type="EMBL" id="SEA34221.1"/>
    </source>
</evidence>
<dbReference type="AlphaFoldDB" id="A0A1H4AEQ3"/>
<dbReference type="OrthoDB" id="9757559at2"/>
<dbReference type="GO" id="GO:0031177">
    <property type="term" value="F:phosphopantetheine binding"/>
    <property type="evidence" value="ECO:0007669"/>
    <property type="project" value="TreeGrafter"/>
</dbReference>
<feature type="domain" description="Condensation" evidence="1">
    <location>
        <begin position="3"/>
        <end position="89"/>
    </location>
</feature>
<dbReference type="PANTHER" id="PTHR45527:SF1">
    <property type="entry name" value="FATTY ACID SYNTHASE"/>
    <property type="match status" value="1"/>
</dbReference>
<dbReference type="GO" id="GO:0005829">
    <property type="term" value="C:cytosol"/>
    <property type="evidence" value="ECO:0007669"/>
    <property type="project" value="TreeGrafter"/>
</dbReference>
<name>A0A1H4AEQ3_9GAMM</name>
<dbReference type="GO" id="GO:0044550">
    <property type="term" value="P:secondary metabolite biosynthetic process"/>
    <property type="evidence" value="ECO:0007669"/>
    <property type="project" value="TreeGrafter"/>
</dbReference>
<dbReference type="EMBL" id="FNQP01000006">
    <property type="protein sequence ID" value="SEA34221.1"/>
    <property type="molecule type" value="Genomic_DNA"/>
</dbReference>
<sequence>MPVGTTIANRQQQASEGLIGFFVNTLPLRVRLEGNSSFQHLLQQVRQLTLAAYAHQDVPFEQLVTALNVERNLSHAPLFQVMLTLDNTQVLPTH</sequence>
<dbReference type="Gene3D" id="3.30.559.30">
    <property type="entry name" value="Nonribosomal peptide synthetase, condensation domain"/>
    <property type="match status" value="1"/>
</dbReference>
<protein>
    <submittedName>
        <fullName evidence="2">Condensation domain-containing protein</fullName>
    </submittedName>
</protein>
<dbReference type="STRING" id="525918.SAMN05660964_01423"/>
<dbReference type="InterPro" id="IPR001242">
    <property type="entry name" value="Condensation_dom"/>
</dbReference>
<evidence type="ECO:0000259" key="1">
    <source>
        <dbReference type="Pfam" id="PF00668"/>
    </source>
</evidence>
<dbReference type="GO" id="GO:0003824">
    <property type="term" value="F:catalytic activity"/>
    <property type="evidence" value="ECO:0007669"/>
    <property type="project" value="InterPro"/>
</dbReference>
<accession>A0A1H4AEQ3</accession>
<dbReference type="Proteomes" id="UP000199397">
    <property type="component" value="Unassembled WGS sequence"/>
</dbReference>
<dbReference type="GO" id="GO:0043041">
    <property type="term" value="P:amino acid activation for nonribosomal peptide biosynthetic process"/>
    <property type="evidence" value="ECO:0007669"/>
    <property type="project" value="TreeGrafter"/>
</dbReference>
<organism evidence="2 3">
    <name type="scientific">Thiothrix caldifontis</name>
    <dbReference type="NCBI Taxonomy" id="525918"/>
    <lineage>
        <taxon>Bacteria</taxon>
        <taxon>Pseudomonadati</taxon>
        <taxon>Pseudomonadota</taxon>
        <taxon>Gammaproteobacteria</taxon>
        <taxon>Thiotrichales</taxon>
        <taxon>Thiotrichaceae</taxon>
        <taxon>Thiothrix</taxon>
    </lineage>
</organism>
<proteinExistence type="predicted"/>
<evidence type="ECO:0000313" key="3">
    <source>
        <dbReference type="Proteomes" id="UP000199397"/>
    </source>
</evidence>
<dbReference type="PANTHER" id="PTHR45527">
    <property type="entry name" value="NONRIBOSOMAL PEPTIDE SYNTHETASE"/>
    <property type="match status" value="1"/>
</dbReference>
<gene>
    <name evidence="2" type="ORF">SAMN05660964_01423</name>
</gene>
<dbReference type="Pfam" id="PF00668">
    <property type="entry name" value="Condensation"/>
    <property type="match status" value="1"/>
</dbReference>